<dbReference type="AlphaFoldDB" id="A0A316VYT0"/>
<evidence type="ECO:0000313" key="3">
    <source>
        <dbReference type="EMBL" id="PWN40635.1"/>
    </source>
</evidence>
<evidence type="ECO:0000256" key="2">
    <source>
        <dbReference type="SAM" id="SignalP"/>
    </source>
</evidence>
<accession>A0A316VYT0</accession>
<dbReference type="EMBL" id="KZ819411">
    <property type="protein sequence ID" value="PWN40635.1"/>
    <property type="molecule type" value="Genomic_DNA"/>
</dbReference>
<organism evidence="3 4">
    <name type="scientific">Ceraceosorus guamensis</name>
    <dbReference type="NCBI Taxonomy" id="1522189"/>
    <lineage>
        <taxon>Eukaryota</taxon>
        <taxon>Fungi</taxon>
        <taxon>Dikarya</taxon>
        <taxon>Basidiomycota</taxon>
        <taxon>Ustilaginomycotina</taxon>
        <taxon>Exobasidiomycetes</taxon>
        <taxon>Ceraceosorales</taxon>
        <taxon>Ceraceosoraceae</taxon>
        <taxon>Ceraceosorus</taxon>
    </lineage>
</organism>
<feature type="region of interest" description="Disordered" evidence="1">
    <location>
        <begin position="24"/>
        <end position="79"/>
    </location>
</feature>
<keyword evidence="4" id="KW-1185">Reference proteome</keyword>
<sequence length="202" mass="22143">MALLFMLLALCALSSSLFGRPHPHPRPERFVPKHGPSISHSHTDPGNPEPGTGGTVSNPPGIHTGGHLQTKGGMGGSEEAGTFMRVTSKTGLYGPNGHHLISKLDRIKLPPQMDIDEFTVFWMDRCFQMTPHGGGLVWPNFCGVGKKTHIANFADVSCVRFGAERRSYTQEFIEDYSKRLGFSRPSDEEVTECLTVGEEYTS</sequence>
<protein>
    <submittedName>
        <fullName evidence="3">Uncharacterized protein</fullName>
    </submittedName>
</protein>
<keyword evidence="2" id="KW-0732">Signal</keyword>
<proteinExistence type="predicted"/>
<gene>
    <name evidence="3" type="ORF">IE81DRAFT_214986</name>
</gene>
<dbReference type="GeneID" id="37032867"/>
<feature type="signal peptide" evidence="2">
    <location>
        <begin position="1"/>
        <end position="19"/>
    </location>
</feature>
<evidence type="ECO:0000313" key="4">
    <source>
        <dbReference type="Proteomes" id="UP000245783"/>
    </source>
</evidence>
<dbReference type="OrthoDB" id="10299894at2759"/>
<dbReference type="Proteomes" id="UP000245783">
    <property type="component" value="Unassembled WGS sequence"/>
</dbReference>
<dbReference type="RefSeq" id="XP_025367795.1">
    <property type="nucleotide sequence ID" value="XM_025510997.1"/>
</dbReference>
<dbReference type="InParanoid" id="A0A316VYT0"/>
<reference evidence="3 4" key="1">
    <citation type="journal article" date="2018" name="Mol. Biol. Evol.">
        <title>Broad Genomic Sampling Reveals a Smut Pathogenic Ancestry of the Fungal Clade Ustilaginomycotina.</title>
        <authorList>
            <person name="Kijpornyongpan T."/>
            <person name="Mondo S.J."/>
            <person name="Barry K."/>
            <person name="Sandor L."/>
            <person name="Lee J."/>
            <person name="Lipzen A."/>
            <person name="Pangilinan J."/>
            <person name="LaButti K."/>
            <person name="Hainaut M."/>
            <person name="Henrissat B."/>
            <person name="Grigoriev I.V."/>
            <person name="Spatafora J.W."/>
            <person name="Aime M.C."/>
        </authorList>
    </citation>
    <scope>NUCLEOTIDE SEQUENCE [LARGE SCALE GENOMIC DNA]</scope>
    <source>
        <strain evidence="3 4">MCA 4658</strain>
    </source>
</reference>
<name>A0A316VYT0_9BASI</name>
<feature type="chain" id="PRO_5016244645" evidence="2">
    <location>
        <begin position="20"/>
        <end position="202"/>
    </location>
</feature>
<evidence type="ECO:0000256" key="1">
    <source>
        <dbReference type="SAM" id="MobiDB-lite"/>
    </source>
</evidence>